<sequence length="119" mass="12675">MVTLQDMTIMKFTIIITTSKIYPREATIEPNAIVACYGDSGSICPSNTAALCTNNGAVMCVTNALSTVPCTLEKQTQCVKSTISCKDNNGPECKQPNLNETTVDIPCISTAKTYGLSLT</sequence>
<organism evidence="1 2">
    <name type="scientific">Molorchus minor</name>
    <dbReference type="NCBI Taxonomy" id="1323400"/>
    <lineage>
        <taxon>Eukaryota</taxon>
        <taxon>Metazoa</taxon>
        <taxon>Ecdysozoa</taxon>
        <taxon>Arthropoda</taxon>
        <taxon>Hexapoda</taxon>
        <taxon>Insecta</taxon>
        <taxon>Pterygota</taxon>
        <taxon>Neoptera</taxon>
        <taxon>Endopterygota</taxon>
        <taxon>Coleoptera</taxon>
        <taxon>Polyphaga</taxon>
        <taxon>Cucujiformia</taxon>
        <taxon>Chrysomeloidea</taxon>
        <taxon>Cerambycidae</taxon>
        <taxon>Lamiinae</taxon>
        <taxon>Monochamini</taxon>
        <taxon>Molorchus</taxon>
    </lineage>
</organism>
<evidence type="ECO:0000313" key="1">
    <source>
        <dbReference type="EMBL" id="KAJ8974925.1"/>
    </source>
</evidence>
<evidence type="ECO:0008006" key="3">
    <source>
        <dbReference type="Google" id="ProtNLM"/>
    </source>
</evidence>
<gene>
    <name evidence="1" type="ORF">NQ317_010208</name>
</gene>
<accession>A0ABQ9JAG6</accession>
<protein>
    <recommendedName>
        <fullName evidence="3">Antifreeze protein</fullName>
    </recommendedName>
</protein>
<comment type="caution">
    <text evidence="1">The sequence shown here is derived from an EMBL/GenBank/DDBJ whole genome shotgun (WGS) entry which is preliminary data.</text>
</comment>
<evidence type="ECO:0000313" key="2">
    <source>
        <dbReference type="Proteomes" id="UP001162164"/>
    </source>
</evidence>
<proteinExistence type="predicted"/>
<dbReference type="EMBL" id="JAPWTJ010000909">
    <property type="protein sequence ID" value="KAJ8974925.1"/>
    <property type="molecule type" value="Genomic_DNA"/>
</dbReference>
<name>A0ABQ9JAG6_9CUCU</name>
<dbReference type="Proteomes" id="UP001162164">
    <property type="component" value="Unassembled WGS sequence"/>
</dbReference>
<keyword evidence="2" id="KW-1185">Reference proteome</keyword>
<reference evidence="1" key="1">
    <citation type="journal article" date="2023" name="Insect Mol. Biol.">
        <title>Genome sequencing provides insights into the evolution of gene families encoding plant cell wall-degrading enzymes in longhorned beetles.</title>
        <authorList>
            <person name="Shin N.R."/>
            <person name="Okamura Y."/>
            <person name="Kirsch R."/>
            <person name="Pauchet Y."/>
        </authorList>
    </citation>
    <scope>NUCLEOTIDE SEQUENCE</scope>
    <source>
        <strain evidence="1">MMC_N1</strain>
    </source>
</reference>